<sequence>MKSRFSKCTQQSKIRQIIMFIGNMQKIKMGSKKFELLDFQSKHKPPQLKKSIQKIMKELKLLYKLYIFNIYQKNLQFMKQYAKCVLYKLNNYLKKIKQQLKYFLKLGGQKQNSRSF</sequence>
<reference evidence="1" key="1">
    <citation type="submission" date="2021-01" db="EMBL/GenBank/DDBJ databases">
        <authorList>
            <consortium name="Genoscope - CEA"/>
            <person name="William W."/>
        </authorList>
    </citation>
    <scope>NUCLEOTIDE SEQUENCE</scope>
</reference>
<dbReference type="Proteomes" id="UP000692954">
    <property type="component" value="Unassembled WGS sequence"/>
</dbReference>
<comment type="caution">
    <text evidence="1">The sequence shown here is derived from an EMBL/GenBank/DDBJ whole genome shotgun (WGS) entry which is preliminary data.</text>
</comment>
<dbReference type="AlphaFoldDB" id="A0A8S1K219"/>
<dbReference type="EMBL" id="CAJJDN010000002">
    <property type="protein sequence ID" value="CAD8047669.1"/>
    <property type="molecule type" value="Genomic_DNA"/>
</dbReference>
<name>A0A8S1K219_9CILI</name>
<evidence type="ECO:0000313" key="1">
    <source>
        <dbReference type="EMBL" id="CAD8047669.1"/>
    </source>
</evidence>
<evidence type="ECO:0000313" key="2">
    <source>
        <dbReference type="Proteomes" id="UP000692954"/>
    </source>
</evidence>
<gene>
    <name evidence="1" type="ORF">PSON_ATCC_30995.1.T0020565</name>
</gene>
<keyword evidence="2" id="KW-1185">Reference proteome</keyword>
<protein>
    <submittedName>
        <fullName evidence="1">Uncharacterized protein</fullName>
    </submittedName>
</protein>
<organism evidence="1 2">
    <name type="scientific">Paramecium sonneborni</name>
    <dbReference type="NCBI Taxonomy" id="65129"/>
    <lineage>
        <taxon>Eukaryota</taxon>
        <taxon>Sar</taxon>
        <taxon>Alveolata</taxon>
        <taxon>Ciliophora</taxon>
        <taxon>Intramacronucleata</taxon>
        <taxon>Oligohymenophorea</taxon>
        <taxon>Peniculida</taxon>
        <taxon>Parameciidae</taxon>
        <taxon>Paramecium</taxon>
    </lineage>
</organism>
<accession>A0A8S1K219</accession>
<proteinExistence type="predicted"/>